<organism evidence="1 2">
    <name type="scientific">Desmophyllum pertusum</name>
    <dbReference type="NCBI Taxonomy" id="174260"/>
    <lineage>
        <taxon>Eukaryota</taxon>
        <taxon>Metazoa</taxon>
        <taxon>Cnidaria</taxon>
        <taxon>Anthozoa</taxon>
        <taxon>Hexacorallia</taxon>
        <taxon>Scleractinia</taxon>
        <taxon>Caryophylliina</taxon>
        <taxon>Caryophylliidae</taxon>
        <taxon>Desmophyllum</taxon>
    </lineage>
</organism>
<protein>
    <submittedName>
        <fullName evidence="1">Uncharacterized protein</fullName>
    </submittedName>
</protein>
<accession>A0A9W9ZC67</accession>
<evidence type="ECO:0000313" key="1">
    <source>
        <dbReference type="EMBL" id="KAJ7377394.1"/>
    </source>
</evidence>
<dbReference type="EMBL" id="MU826379">
    <property type="protein sequence ID" value="KAJ7377394.1"/>
    <property type="molecule type" value="Genomic_DNA"/>
</dbReference>
<proteinExistence type="predicted"/>
<gene>
    <name evidence="1" type="ORF">OS493_029292</name>
</gene>
<comment type="caution">
    <text evidence="1">The sequence shown here is derived from an EMBL/GenBank/DDBJ whole genome shotgun (WGS) entry which is preliminary data.</text>
</comment>
<dbReference type="AlphaFoldDB" id="A0A9W9ZC67"/>
<dbReference type="Proteomes" id="UP001163046">
    <property type="component" value="Unassembled WGS sequence"/>
</dbReference>
<sequence>MSTESGEHEEHEEQLGSFWERLQEDLNEKLETSQPVLTWLNPVVSVVDVLTANFVPAFAIRTKEVASFKRISRSEIDQHKEITLSTSLFGEDGAAEVGDIRSKTILSKNCKSFKVPKVCLENALVEKVELGKYNVNFQLVT</sequence>
<reference evidence="1" key="1">
    <citation type="submission" date="2023-01" db="EMBL/GenBank/DDBJ databases">
        <title>Genome assembly of the deep-sea coral Lophelia pertusa.</title>
        <authorList>
            <person name="Herrera S."/>
            <person name="Cordes E."/>
        </authorList>
    </citation>
    <scope>NUCLEOTIDE SEQUENCE</scope>
    <source>
        <strain evidence="1">USNM1676648</strain>
        <tissue evidence="1">Polyp</tissue>
    </source>
</reference>
<keyword evidence="2" id="KW-1185">Reference proteome</keyword>
<evidence type="ECO:0000313" key="2">
    <source>
        <dbReference type="Proteomes" id="UP001163046"/>
    </source>
</evidence>
<name>A0A9W9ZC67_9CNID</name>